<proteinExistence type="predicted"/>
<keyword evidence="1" id="KW-0812">Transmembrane</keyword>
<feature type="transmembrane region" description="Helical" evidence="1">
    <location>
        <begin position="12"/>
        <end position="34"/>
    </location>
</feature>
<gene>
    <name evidence="2" type="ORF">UFOVP106_7</name>
</gene>
<evidence type="ECO:0000256" key="1">
    <source>
        <dbReference type="SAM" id="Phobius"/>
    </source>
</evidence>
<dbReference type="EMBL" id="LR796225">
    <property type="protein sequence ID" value="CAB4127896.1"/>
    <property type="molecule type" value="Genomic_DNA"/>
</dbReference>
<accession>A0A6J5L3J4</accession>
<keyword evidence="1" id="KW-0472">Membrane</keyword>
<protein>
    <submittedName>
        <fullName evidence="2">Uncharacterized protein</fullName>
    </submittedName>
</protein>
<keyword evidence="1" id="KW-1133">Transmembrane helix</keyword>
<reference evidence="2" key="1">
    <citation type="submission" date="2020-04" db="EMBL/GenBank/DDBJ databases">
        <authorList>
            <person name="Chiriac C."/>
            <person name="Salcher M."/>
            <person name="Ghai R."/>
            <person name="Kavagutti S V."/>
        </authorList>
    </citation>
    <scope>NUCLEOTIDE SEQUENCE</scope>
</reference>
<name>A0A6J5L3J4_9CAUD</name>
<evidence type="ECO:0000313" key="2">
    <source>
        <dbReference type="EMBL" id="CAB4127896.1"/>
    </source>
</evidence>
<sequence>MDNDDRDRSFFTIVVVALMAVILLFIPILSWMYIDIKMMEIRVDKALKKIESK</sequence>
<organism evidence="2">
    <name type="scientific">uncultured Caudovirales phage</name>
    <dbReference type="NCBI Taxonomy" id="2100421"/>
    <lineage>
        <taxon>Viruses</taxon>
        <taxon>Duplodnaviria</taxon>
        <taxon>Heunggongvirae</taxon>
        <taxon>Uroviricota</taxon>
        <taxon>Caudoviricetes</taxon>
        <taxon>Peduoviridae</taxon>
        <taxon>Maltschvirus</taxon>
        <taxon>Maltschvirus maltsch</taxon>
    </lineage>
</organism>